<gene>
    <name evidence="1" type="ORF">UFOPK2579_01156</name>
</gene>
<name>A0A6J6QC09_9ZZZZ</name>
<dbReference type="EMBL" id="CAEZXR010000121">
    <property type="protein sequence ID" value="CAB4705384.1"/>
    <property type="molecule type" value="Genomic_DNA"/>
</dbReference>
<organism evidence="1">
    <name type="scientific">freshwater metagenome</name>
    <dbReference type="NCBI Taxonomy" id="449393"/>
    <lineage>
        <taxon>unclassified sequences</taxon>
        <taxon>metagenomes</taxon>
        <taxon>ecological metagenomes</taxon>
    </lineage>
</organism>
<reference evidence="1" key="1">
    <citation type="submission" date="2020-05" db="EMBL/GenBank/DDBJ databases">
        <authorList>
            <person name="Chiriac C."/>
            <person name="Salcher M."/>
            <person name="Ghai R."/>
            <person name="Kavagutti S V."/>
        </authorList>
    </citation>
    <scope>NUCLEOTIDE SEQUENCE</scope>
</reference>
<sequence>MAGTVIQTMWVTDATRSPEVGGLTRWERTEYDVTLDVTGRSLLDAVREHTSLQTPGLGVPRSDEWANGAVVVRWQDPEGHPDLRRVRFVPHDDERGVRIGGCSVHRPTECIAADVFPTEYDPRFRDRWPPRPVHTRIEALETSLAHAECDWGRPSSFHYQDFVDAARGYGTPLPGPRCCQRPGAWAWSEIGQAILAVETLEEWIPRRGGSLSTYDTLLGWRVHGLWTDWCDWPGWIPGEPLDPEVRRMWATQSALQSMA</sequence>
<evidence type="ECO:0000313" key="1">
    <source>
        <dbReference type="EMBL" id="CAB4705384.1"/>
    </source>
</evidence>
<protein>
    <submittedName>
        <fullName evidence="1">Unannotated protein</fullName>
    </submittedName>
</protein>
<proteinExistence type="predicted"/>
<accession>A0A6J6QC09</accession>
<dbReference type="AlphaFoldDB" id="A0A6J6QC09"/>